<proteinExistence type="predicted"/>
<feature type="compositionally biased region" description="Basic and acidic residues" evidence="1">
    <location>
        <begin position="11"/>
        <end position="21"/>
    </location>
</feature>
<evidence type="ECO:0000313" key="3">
    <source>
        <dbReference type="Proteomes" id="UP000036367"/>
    </source>
</evidence>
<dbReference type="Proteomes" id="UP000036367">
    <property type="component" value="Unassembled WGS sequence"/>
</dbReference>
<evidence type="ECO:0000313" key="2">
    <source>
        <dbReference type="EMBL" id="KLU01587.1"/>
    </source>
</evidence>
<protein>
    <submittedName>
        <fullName evidence="2">Uncharacterized protein</fullName>
    </submittedName>
</protein>
<comment type="caution">
    <text evidence="2">The sequence shown here is derived from an EMBL/GenBank/DDBJ whole genome shotgun (WGS) entry which is preliminary data.</text>
</comment>
<feature type="region of interest" description="Disordered" evidence="1">
    <location>
        <begin position="1"/>
        <end position="21"/>
    </location>
</feature>
<keyword evidence="3" id="KW-1185">Reference proteome</keyword>
<dbReference type="InterPro" id="IPR018054">
    <property type="entry name" value="Chromogranin_CS"/>
</dbReference>
<name>A0A0J1B4B0_RHOIS</name>
<accession>A0A0J1B4B0</accession>
<dbReference type="EMBL" id="LECT01000053">
    <property type="protein sequence ID" value="KLU01587.1"/>
    <property type="molecule type" value="Genomic_DNA"/>
</dbReference>
<dbReference type="AlphaFoldDB" id="A0A0J1B4B0"/>
<dbReference type="STRING" id="595434.RISK_006434"/>
<reference evidence="2" key="1">
    <citation type="submission" date="2015-05" db="EMBL/GenBank/DDBJ databases">
        <title>Permanent draft genome of Rhodopirellula islandicus K833.</title>
        <authorList>
            <person name="Kizina J."/>
            <person name="Richter M."/>
            <person name="Glockner F.O."/>
            <person name="Harder J."/>
        </authorList>
    </citation>
    <scope>NUCLEOTIDE SEQUENCE [LARGE SCALE GENOMIC DNA]</scope>
    <source>
        <strain evidence="2">K833</strain>
    </source>
</reference>
<sequence length="40" mass="4489">MQRMPVGDEIEANRAENLSHPERELPTFLRAFFGGTSGKV</sequence>
<organism evidence="2 3">
    <name type="scientific">Rhodopirellula islandica</name>
    <dbReference type="NCBI Taxonomy" id="595434"/>
    <lineage>
        <taxon>Bacteria</taxon>
        <taxon>Pseudomonadati</taxon>
        <taxon>Planctomycetota</taxon>
        <taxon>Planctomycetia</taxon>
        <taxon>Pirellulales</taxon>
        <taxon>Pirellulaceae</taxon>
        <taxon>Rhodopirellula</taxon>
    </lineage>
</organism>
<gene>
    <name evidence="2" type="ORF">RISK_006434</name>
</gene>
<evidence type="ECO:0000256" key="1">
    <source>
        <dbReference type="SAM" id="MobiDB-lite"/>
    </source>
</evidence>
<dbReference type="PROSITE" id="PS00422">
    <property type="entry name" value="GRANINS_1"/>
    <property type="match status" value="1"/>
</dbReference>
<dbReference type="PATRIC" id="fig|595434.4.peg.6116"/>